<proteinExistence type="predicted"/>
<sequence>MIEQNRALLANPEEEDDDGDPPMRSQVRATQQDFYVKFRGVMLMNAGSIGIEVMDDVAEAVTDHKAGPVDSLSDAILILPLPQRQGAFVVRVGEGAEETESKCHVKPTSDEDSEEEKSPPKKPKSKRSTSSENLKAESSSSSKKVEAERPPSPSR</sequence>
<feature type="region of interest" description="Disordered" evidence="1">
    <location>
        <begin position="93"/>
        <end position="155"/>
    </location>
</feature>
<accession>A0A8J5IFH0</accession>
<dbReference type="AlphaFoldDB" id="A0A8J5IFH0"/>
<organism evidence="2 3">
    <name type="scientific">Phytophthora aleatoria</name>
    <dbReference type="NCBI Taxonomy" id="2496075"/>
    <lineage>
        <taxon>Eukaryota</taxon>
        <taxon>Sar</taxon>
        <taxon>Stramenopiles</taxon>
        <taxon>Oomycota</taxon>
        <taxon>Peronosporomycetes</taxon>
        <taxon>Peronosporales</taxon>
        <taxon>Peronosporaceae</taxon>
        <taxon>Phytophthora</taxon>
    </lineage>
</organism>
<evidence type="ECO:0000313" key="2">
    <source>
        <dbReference type="EMBL" id="KAG6947337.1"/>
    </source>
</evidence>
<evidence type="ECO:0000313" key="3">
    <source>
        <dbReference type="Proteomes" id="UP000709295"/>
    </source>
</evidence>
<feature type="compositionally biased region" description="Basic and acidic residues" evidence="1">
    <location>
        <begin position="99"/>
        <end position="109"/>
    </location>
</feature>
<reference evidence="2" key="1">
    <citation type="submission" date="2021-01" db="EMBL/GenBank/DDBJ databases">
        <title>Phytophthora aleatoria, a newly-described species from Pinus radiata is distinct from Phytophthora cactorum isolates based on comparative genomics.</title>
        <authorList>
            <person name="Mcdougal R."/>
            <person name="Panda P."/>
            <person name="Williams N."/>
            <person name="Studholme D.J."/>
        </authorList>
    </citation>
    <scope>NUCLEOTIDE SEQUENCE</scope>
    <source>
        <strain evidence="2">NZFS 4037</strain>
    </source>
</reference>
<gene>
    <name evidence="2" type="ORF">JG688_00015593</name>
</gene>
<protein>
    <submittedName>
        <fullName evidence="2">Uncharacterized protein</fullName>
    </submittedName>
</protein>
<evidence type="ECO:0000256" key="1">
    <source>
        <dbReference type="SAM" id="MobiDB-lite"/>
    </source>
</evidence>
<comment type="caution">
    <text evidence="2">The sequence shown here is derived from an EMBL/GenBank/DDBJ whole genome shotgun (WGS) entry which is preliminary data.</text>
</comment>
<feature type="region of interest" description="Disordered" evidence="1">
    <location>
        <begin position="1"/>
        <end position="25"/>
    </location>
</feature>
<keyword evidence="3" id="KW-1185">Reference proteome</keyword>
<dbReference type="Proteomes" id="UP000709295">
    <property type="component" value="Unassembled WGS sequence"/>
</dbReference>
<feature type="non-terminal residue" evidence="2">
    <location>
        <position position="1"/>
    </location>
</feature>
<name>A0A8J5IFH0_9STRA</name>
<feature type="compositionally biased region" description="Low complexity" evidence="1">
    <location>
        <begin position="128"/>
        <end position="142"/>
    </location>
</feature>
<dbReference type="EMBL" id="JAENGY010001722">
    <property type="protein sequence ID" value="KAG6947337.1"/>
    <property type="molecule type" value="Genomic_DNA"/>
</dbReference>